<dbReference type="Proteomes" id="UP000184522">
    <property type="component" value="Unassembled WGS sequence"/>
</dbReference>
<dbReference type="RefSeq" id="WP_073087109.1">
    <property type="nucleotide sequence ID" value="NZ_FQWS01000002.1"/>
</dbReference>
<evidence type="ECO:0008006" key="3">
    <source>
        <dbReference type="Google" id="ProtNLM"/>
    </source>
</evidence>
<dbReference type="PROSITE" id="PS51257">
    <property type="entry name" value="PROKAR_LIPOPROTEIN"/>
    <property type="match status" value="1"/>
</dbReference>
<sequence length="225" mass="26569">MKRVIFLLATLFIVSCSDTQLVDYWKSPDTDTYSPTKVLVLGVTSDKVARLEFENQLKNQLELRGIEVQRSLDLKEFSLDSGQITEAQLDQLEDKLLDEYFDTIILSKVVGVEDKIVYRSNYKNYDETYRRFKDDYLRYQDIYYNPDYYNEYTVYHAETAMYCICPTKDRELLWKGYIDITDPNQKELAKTVKRYVNVVIMSLEELNLVSPQLELPEDHPQSTQQ</sequence>
<name>A0A1M5UTN3_9FLAO</name>
<protein>
    <recommendedName>
        <fullName evidence="3">Cardiolipin synthetase</fullName>
    </recommendedName>
</protein>
<dbReference type="OrthoDB" id="6077795at2"/>
<dbReference type="AlphaFoldDB" id="A0A1M5UTN3"/>
<accession>A0A1M5UTN3</accession>
<reference evidence="2" key="1">
    <citation type="submission" date="2016-11" db="EMBL/GenBank/DDBJ databases">
        <authorList>
            <person name="Varghese N."/>
            <person name="Submissions S."/>
        </authorList>
    </citation>
    <scope>NUCLEOTIDE SEQUENCE [LARGE SCALE GENOMIC DNA]</scope>
    <source>
        <strain evidence="2">DSM 25330</strain>
    </source>
</reference>
<gene>
    <name evidence="1" type="ORF">SAMN05444148_2601</name>
</gene>
<dbReference type="EMBL" id="FQWS01000002">
    <property type="protein sequence ID" value="SHH66407.1"/>
    <property type="molecule type" value="Genomic_DNA"/>
</dbReference>
<evidence type="ECO:0000313" key="2">
    <source>
        <dbReference type="Proteomes" id="UP000184522"/>
    </source>
</evidence>
<dbReference type="STRING" id="1089305.SAMN05444148_2601"/>
<organism evidence="1 2">
    <name type="scientific">Winogradskyella jejuensis</name>
    <dbReference type="NCBI Taxonomy" id="1089305"/>
    <lineage>
        <taxon>Bacteria</taxon>
        <taxon>Pseudomonadati</taxon>
        <taxon>Bacteroidota</taxon>
        <taxon>Flavobacteriia</taxon>
        <taxon>Flavobacteriales</taxon>
        <taxon>Flavobacteriaceae</taxon>
        <taxon>Winogradskyella</taxon>
    </lineage>
</organism>
<keyword evidence="2" id="KW-1185">Reference proteome</keyword>
<evidence type="ECO:0000313" key="1">
    <source>
        <dbReference type="EMBL" id="SHH66407.1"/>
    </source>
</evidence>
<proteinExistence type="predicted"/>